<proteinExistence type="predicted"/>
<dbReference type="Proteomes" id="UP000600101">
    <property type="component" value="Unassembled WGS sequence"/>
</dbReference>
<feature type="compositionally biased region" description="Polar residues" evidence="1">
    <location>
        <begin position="50"/>
        <end position="67"/>
    </location>
</feature>
<name>A0A9X0R5Y0_9PROT</name>
<gene>
    <name evidence="2" type="ORF">H7965_27620</name>
</gene>
<sequence>MSKSHLPPIPPAGRAPIGGSANAKSGDEMSAEVGRANKDSTDRHLGEQGRQGNIKQNTTNQGYQQDR</sequence>
<reference evidence="2" key="1">
    <citation type="submission" date="2020-08" db="EMBL/GenBank/DDBJ databases">
        <authorList>
            <person name="Hu Y."/>
            <person name="Nguyen S.V."/>
            <person name="Li F."/>
            <person name="Fanning S."/>
        </authorList>
    </citation>
    <scope>NUCLEOTIDE SEQUENCE</scope>
    <source>
        <strain evidence="2">SYSU D8009</strain>
    </source>
</reference>
<feature type="region of interest" description="Disordered" evidence="1">
    <location>
        <begin position="1"/>
        <end position="67"/>
    </location>
</feature>
<evidence type="ECO:0000313" key="3">
    <source>
        <dbReference type="Proteomes" id="UP000600101"/>
    </source>
</evidence>
<protein>
    <submittedName>
        <fullName evidence="2">Uncharacterized protein</fullName>
    </submittedName>
</protein>
<evidence type="ECO:0000256" key="1">
    <source>
        <dbReference type="SAM" id="MobiDB-lite"/>
    </source>
</evidence>
<dbReference type="EMBL" id="JACOMF010000106">
    <property type="protein sequence ID" value="MBC4019012.1"/>
    <property type="molecule type" value="Genomic_DNA"/>
</dbReference>
<comment type="caution">
    <text evidence="2">The sequence shown here is derived from an EMBL/GenBank/DDBJ whole genome shotgun (WGS) entry which is preliminary data.</text>
</comment>
<organism evidence="2 3">
    <name type="scientific">Siccirubricoccus deserti</name>
    <dbReference type="NCBI Taxonomy" id="2013562"/>
    <lineage>
        <taxon>Bacteria</taxon>
        <taxon>Pseudomonadati</taxon>
        <taxon>Pseudomonadota</taxon>
        <taxon>Alphaproteobacteria</taxon>
        <taxon>Acetobacterales</taxon>
        <taxon>Roseomonadaceae</taxon>
        <taxon>Siccirubricoccus</taxon>
    </lineage>
</organism>
<evidence type="ECO:0000313" key="2">
    <source>
        <dbReference type="EMBL" id="MBC4019012.1"/>
    </source>
</evidence>
<dbReference type="AlphaFoldDB" id="A0A9X0R5Y0"/>
<accession>A0A9X0R5Y0</accession>
<keyword evidence="3" id="KW-1185">Reference proteome</keyword>
<feature type="compositionally biased region" description="Basic and acidic residues" evidence="1">
    <location>
        <begin position="35"/>
        <end position="47"/>
    </location>
</feature>